<reference evidence="11" key="1">
    <citation type="journal article" date="2024" name="Int. J. Syst. Evol. Microbiol.">
        <title>Methylomarinovum tepidoasis sp. nov., a moderately thermophilic methanotroph of the family Methylothermaceae isolated from a deep-sea hydrothermal field.</title>
        <authorList>
            <person name="Hirayama H."/>
            <person name="Takaki Y."/>
            <person name="Abe M."/>
            <person name="Miyazaki M."/>
            <person name="Uematsu K."/>
            <person name="Matsui Y."/>
            <person name="Takai K."/>
        </authorList>
    </citation>
    <scope>NUCLEOTIDE SEQUENCE [LARGE SCALE GENOMIC DNA]</scope>
    <source>
        <strain evidence="11">IN45</strain>
    </source>
</reference>
<sequence length="227" mass="26229">MCGRFFLTASGEEIRRTFATANTIDWQPRYNIAPSQPIPQVRRDAPGRLAELARWGLIPFWAKDAQIGQRLINARAENLHERPAFRAALRRRRCLIPASGFYEWARSGRRKQPYAVVPRDSRLIAFAGLWEDWHNPETEESVRSCVIITTDANETLKPLHHRMPVVLEPEHWDAWLDPSHPDPQTLLKPCRDGLLRAYPVSTYVNNPRHDDPRCLAPQEPTQPLFTE</sequence>
<evidence type="ECO:0000256" key="8">
    <source>
        <dbReference type="RuleBase" id="RU364100"/>
    </source>
</evidence>
<evidence type="ECO:0000256" key="3">
    <source>
        <dbReference type="ARBA" id="ARBA00022763"/>
    </source>
</evidence>
<dbReference type="GO" id="GO:0003697">
    <property type="term" value="F:single-stranded DNA binding"/>
    <property type="evidence" value="ECO:0007669"/>
    <property type="project" value="InterPro"/>
</dbReference>
<dbReference type="EC" id="3.4.-.-" evidence="8"/>
<keyword evidence="2 8" id="KW-0645">Protease</keyword>
<dbReference type="RefSeq" id="WP_286293719.1">
    <property type="nucleotide sequence ID" value="NZ_AP024718.1"/>
</dbReference>
<evidence type="ECO:0000313" key="11">
    <source>
        <dbReference type="Proteomes" id="UP001321450"/>
    </source>
</evidence>
<dbReference type="InterPro" id="IPR036590">
    <property type="entry name" value="SRAP-like"/>
</dbReference>
<dbReference type="PANTHER" id="PTHR13604:SF0">
    <property type="entry name" value="ABASIC SITE PROCESSING PROTEIN HMCES"/>
    <property type="match status" value="1"/>
</dbReference>
<feature type="region of interest" description="Disordered" evidence="9">
    <location>
        <begin position="207"/>
        <end position="227"/>
    </location>
</feature>
<accession>A0AAU9CWM3</accession>
<keyword evidence="6" id="KW-0238">DNA-binding</keyword>
<evidence type="ECO:0000256" key="6">
    <source>
        <dbReference type="ARBA" id="ARBA00023125"/>
    </source>
</evidence>
<dbReference type="PANTHER" id="PTHR13604">
    <property type="entry name" value="DC12-RELATED"/>
    <property type="match status" value="1"/>
</dbReference>
<dbReference type="GO" id="GO:0006508">
    <property type="term" value="P:proteolysis"/>
    <property type="evidence" value="ECO:0007669"/>
    <property type="project" value="UniProtKB-KW"/>
</dbReference>
<keyword evidence="4 8" id="KW-0378">Hydrolase</keyword>
<dbReference type="Pfam" id="PF02586">
    <property type="entry name" value="SRAP"/>
    <property type="match status" value="1"/>
</dbReference>
<evidence type="ECO:0000256" key="7">
    <source>
        <dbReference type="ARBA" id="ARBA00023239"/>
    </source>
</evidence>
<dbReference type="GO" id="GO:0106300">
    <property type="term" value="P:protein-DNA covalent cross-linking repair"/>
    <property type="evidence" value="ECO:0007669"/>
    <property type="project" value="InterPro"/>
</dbReference>
<keyword evidence="5" id="KW-0190">Covalent protein-DNA linkage</keyword>
<evidence type="ECO:0000313" key="10">
    <source>
        <dbReference type="EMBL" id="BCX88559.1"/>
    </source>
</evidence>
<keyword evidence="7" id="KW-0456">Lyase</keyword>
<protein>
    <recommendedName>
        <fullName evidence="8">Abasic site processing protein</fullName>
        <ecNumber evidence="8">3.4.-.-</ecNumber>
    </recommendedName>
</protein>
<dbReference type="EMBL" id="AP024718">
    <property type="protein sequence ID" value="BCX88559.1"/>
    <property type="molecule type" value="Genomic_DNA"/>
</dbReference>
<evidence type="ECO:0000256" key="2">
    <source>
        <dbReference type="ARBA" id="ARBA00022670"/>
    </source>
</evidence>
<dbReference type="SUPFAM" id="SSF143081">
    <property type="entry name" value="BB1717-like"/>
    <property type="match status" value="1"/>
</dbReference>
<gene>
    <name evidence="10" type="ORF">MIN45_P0928</name>
</gene>
<comment type="similarity">
    <text evidence="1 8">Belongs to the SOS response-associated peptidase family.</text>
</comment>
<name>A0AAU9CWM3_9GAMM</name>
<dbReference type="Gene3D" id="3.90.1680.10">
    <property type="entry name" value="SOS response associated peptidase-like"/>
    <property type="match status" value="1"/>
</dbReference>
<evidence type="ECO:0000256" key="4">
    <source>
        <dbReference type="ARBA" id="ARBA00022801"/>
    </source>
</evidence>
<dbReference type="InterPro" id="IPR003738">
    <property type="entry name" value="SRAP"/>
</dbReference>
<evidence type="ECO:0000256" key="9">
    <source>
        <dbReference type="SAM" id="MobiDB-lite"/>
    </source>
</evidence>
<dbReference type="Proteomes" id="UP001321450">
    <property type="component" value="Chromosome"/>
</dbReference>
<keyword evidence="3" id="KW-0227">DNA damage</keyword>
<dbReference type="KEGG" id="meiy:MIN45_P0928"/>
<evidence type="ECO:0000256" key="1">
    <source>
        <dbReference type="ARBA" id="ARBA00008136"/>
    </source>
</evidence>
<organism evidence="10 11">
    <name type="scientific">Methylomarinovum tepidoasis</name>
    <dbReference type="NCBI Taxonomy" id="2840183"/>
    <lineage>
        <taxon>Bacteria</taxon>
        <taxon>Pseudomonadati</taxon>
        <taxon>Pseudomonadota</taxon>
        <taxon>Gammaproteobacteria</taxon>
        <taxon>Methylococcales</taxon>
        <taxon>Methylothermaceae</taxon>
        <taxon>Methylomarinovum</taxon>
    </lineage>
</organism>
<proteinExistence type="inferred from homology"/>
<dbReference type="GO" id="GO:0016829">
    <property type="term" value="F:lyase activity"/>
    <property type="evidence" value="ECO:0007669"/>
    <property type="project" value="UniProtKB-KW"/>
</dbReference>
<keyword evidence="11" id="KW-1185">Reference proteome</keyword>
<evidence type="ECO:0000256" key="5">
    <source>
        <dbReference type="ARBA" id="ARBA00023124"/>
    </source>
</evidence>
<dbReference type="AlphaFoldDB" id="A0AAU9CWM3"/>
<dbReference type="GO" id="GO:0008233">
    <property type="term" value="F:peptidase activity"/>
    <property type="evidence" value="ECO:0007669"/>
    <property type="project" value="UniProtKB-KW"/>
</dbReference>